<dbReference type="RefSeq" id="WP_091640223.1">
    <property type="nucleotide sequence ID" value="NZ_FOEG01000001.1"/>
</dbReference>
<keyword evidence="1" id="KW-0472">Membrane</keyword>
<dbReference type="PANTHER" id="PTHR38602:SF1">
    <property type="entry name" value="INNER MEMBRANE PROTEIN"/>
    <property type="match status" value="1"/>
</dbReference>
<evidence type="ECO:0000256" key="1">
    <source>
        <dbReference type="SAM" id="Phobius"/>
    </source>
</evidence>
<proteinExistence type="predicted"/>
<evidence type="ECO:0008006" key="4">
    <source>
        <dbReference type="Google" id="ProtNLM"/>
    </source>
</evidence>
<evidence type="ECO:0000313" key="3">
    <source>
        <dbReference type="Proteomes" id="UP000199657"/>
    </source>
</evidence>
<accession>A0A1H8QZP9</accession>
<dbReference type="STRING" id="406100.SAMN04488052_101890"/>
<dbReference type="Pfam" id="PF09838">
    <property type="entry name" value="DUF2065"/>
    <property type="match status" value="1"/>
</dbReference>
<dbReference type="PANTHER" id="PTHR38602">
    <property type="entry name" value="INNER MEMBRANE PROTEIN-RELATED"/>
    <property type="match status" value="1"/>
</dbReference>
<keyword evidence="1" id="KW-0812">Transmembrane</keyword>
<protein>
    <recommendedName>
        <fullName evidence="4">DUF2065 domain-containing protein</fullName>
    </recommendedName>
</protein>
<organism evidence="2 3">
    <name type="scientific">Aquisalimonas asiatica</name>
    <dbReference type="NCBI Taxonomy" id="406100"/>
    <lineage>
        <taxon>Bacteria</taxon>
        <taxon>Pseudomonadati</taxon>
        <taxon>Pseudomonadota</taxon>
        <taxon>Gammaproteobacteria</taxon>
        <taxon>Chromatiales</taxon>
        <taxon>Ectothiorhodospiraceae</taxon>
        <taxon>Aquisalimonas</taxon>
    </lineage>
</organism>
<reference evidence="2 3" key="1">
    <citation type="submission" date="2016-10" db="EMBL/GenBank/DDBJ databases">
        <authorList>
            <person name="de Groot N.N."/>
        </authorList>
    </citation>
    <scope>NUCLEOTIDE SEQUENCE [LARGE SCALE GENOMIC DNA]</scope>
    <source>
        <strain evidence="2 3">CGMCC 1.6291</strain>
    </source>
</reference>
<keyword evidence="3" id="KW-1185">Reference proteome</keyword>
<dbReference type="OrthoDB" id="9182237at2"/>
<feature type="transmembrane region" description="Helical" evidence="1">
    <location>
        <begin position="44"/>
        <end position="63"/>
    </location>
</feature>
<name>A0A1H8QZP9_9GAMM</name>
<evidence type="ECO:0000313" key="2">
    <source>
        <dbReference type="EMBL" id="SEO59511.1"/>
    </source>
</evidence>
<sequence>MASFELFMTAIALVLIVEGILPFLSPRLLRRYLEQVQAMDDRSLRLGGLAAMLSGLGLLYLFGA</sequence>
<feature type="transmembrane region" description="Helical" evidence="1">
    <location>
        <begin position="6"/>
        <end position="24"/>
    </location>
</feature>
<dbReference type="InterPro" id="IPR019201">
    <property type="entry name" value="DUF2065"/>
</dbReference>
<dbReference type="Proteomes" id="UP000199657">
    <property type="component" value="Unassembled WGS sequence"/>
</dbReference>
<dbReference type="EMBL" id="FOEG01000001">
    <property type="protein sequence ID" value="SEO59511.1"/>
    <property type="molecule type" value="Genomic_DNA"/>
</dbReference>
<keyword evidence="1" id="KW-1133">Transmembrane helix</keyword>
<dbReference type="AlphaFoldDB" id="A0A1H8QZP9"/>
<gene>
    <name evidence="2" type="ORF">SAMN04488052_101890</name>
</gene>